<keyword evidence="5" id="KW-0418">Kinase</keyword>
<keyword evidence="4 9" id="KW-0547">Nucleotide-binding</keyword>
<dbReference type="PROSITE" id="PS00888">
    <property type="entry name" value="CNMP_BINDING_1"/>
    <property type="match status" value="1"/>
</dbReference>
<evidence type="ECO:0000259" key="13">
    <source>
        <dbReference type="PROSITE" id="PS50042"/>
    </source>
</evidence>
<keyword evidence="15" id="KW-1185">Reference proteome</keyword>
<keyword evidence="3" id="KW-0808">Transferase</keyword>
<feature type="active site" description="Proton acceptor" evidence="8">
    <location>
        <position position="434"/>
    </location>
</feature>
<dbReference type="SMART" id="SM00100">
    <property type="entry name" value="cNMP"/>
    <property type="match status" value="2"/>
</dbReference>
<dbReference type="AlphaFoldDB" id="A0A9P0D2K2"/>
<gene>
    <name evidence="14" type="ORF">PSYICH_LOCUS8526</name>
</gene>
<dbReference type="Gene3D" id="3.30.200.20">
    <property type="entry name" value="Phosphorylase Kinase, domain 1"/>
    <property type="match status" value="1"/>
</dbReference>
<organism evidence="14 15">
    <name type="scientific">Psylliodes chrysocephalus</name>
    <dbReference type="NCBI Taxonomy" id="3402493"/>
    <lineage>
        <taxon>Eukaryota</taxon>
        <taxon>Metazoa</taxon>
        <taxon>Ecdysozoa</taxon>
        <taxon>Arthropoda</taxon>
        <taxon>Hexapoda</taxon>
        <taxon>Insecta</taxon>
        <taxon>Pterygota</taxon>
        <taxon>Neoptera</taxon>
        <taxon>Endopterygota</taxon>
        <taxon>Coleoptera</taxon>
        <taxon>Polyphaga</taxon>
        <taxon>Cucujiformia</taxon>
        <taxon>Chrysomeloidea</taxon>
        <taxon>Chrysomelidae</taxon>
        <taxon>Galerucinae</taxon>
        <taxon>Alticini</taxon>
        <taxon>Psylliodes</taxon>
    </lineage>
</organism>
<proteinExistence type="predicted"/>
<dbReference type="SMART" id="SM00220">
    <property type="entry name" value="S_TKc"/>
    <property type="match status" value="1"/>
</dbReference>
<dbReference type="InterPro" id="IPR002374">
    <property type="entry name" value="cGMP_dep_kinase"/>
</dbReference>
<feature type="domain" description="Protein kinase" evidence="12">
    <location>
        <begin position="308"/>
        <end position="570"/>
    </location>
</feature>
<dbReference type="InterPro" id="IPR018490">
    <property type="entry name" value="cNMP-bd_dom_sf"/>
</dbReference>
<reference evidence="14" key="1">
    <citation type="submission" date="2022-01" db="EMBL/GenBank/DDBJ databases">
        <authorList>
            <person name="King R."/>
        </authorList>
    </citation>
    <scope>NUCLEOTIDE SEQUENCE</scope>
</reference>
<dbReference type="InterPro" id="IPR011009">
    <property type="entry name" value="Kinase-like_dom_sf"/>
</dbReference>
<evidence type="ECO:0000256" key="6">
    <source>
        <dbReference type="ARBA" id="ARBA00022840"/>
    </source>
</evidence>
<keyword evidence="6 9" id="KW-0067">ATP-binding</keyword>
<evidence type="ECO:0000256" key="10">
    <source>
        <dbReference type="PROSITE-ProRule" id="PRU10141"/>
    </source>
</evidence>
<dbReference type="FunFam" id="1.10.510.10:FF:000210">
    <property type="entry name" value="Non-specific serine/threonine protein kinase"/>
    <property type="match status" value="1"/>
</dbReference>
<name>A0A9P0D2K2_9CUCU</name>
<dbReference type="PROSITE" id="PS00889">
    <property type="entry name" value="CNMP_BINDING_2"/>
    <property type="match status" value="1"/>
</dbReference>
<dbReference type="PROSITE" id="PS00107">
    <property type="entry name" value="PROTEIN_KINASE_ATP"/>
    <property type="match status" value="1"/>
</dbReference>
<evidence type="ECO:0000256" key="5">
    <source>
        <dbReference type="ARBA" id="ARBA00022777"/>
    </source>
</evidence>
<dbReference type="GO" id="GO:0004692">
    <property type="term" value="F:cGMP-dependent protein kinase activity"/>
    <property type="evidence" value="ECO:0007669"/>
    <property type="project" value="InterPro"/>
</dbReference>
<evidence type="ECO:0000256" key="4">
    <source>
        <dbReference type="ARBA" id="ARBA00022741"/>
    </source>
</evidence>
<evidence type="ECO:0000256" key="1">
    <source>
        <dbReference type="ARBA" id="ARBA00022527"/>
    </source>
</evidence>
<dbReference type="Pfam" id="PF00027">
    <property type="entry name" value="cNMP_binding"/>
    <property type="match status" value="2"/>
</dbReference>
<accession>A0A9P0D2K2</accession>
<protein>
    <submittedName>
        <fullName evidence="14">Uncharacterized protein</fullName>
    </submittedName>
</protein>
<dbReference type="EMBL" id="OV651815">
    <property type="protein sequence ID" value="CAH1108716.1"/>
    <property type="molecule type" value="Genomic_DNA"/>
</dbReference>
<dbReference type="PIRSF" id="PIRSF000559">
    <property type="entry name" value="cGMP-dep_kinase"/>
    <property type="match status" value="1"/>
</dbReference>
<evidence type="ECO:0000256" key="9">
    <source>
        <dbReference type="PIRSR" id="PIRSR000559-2"/>
    </source>
</evidence>
<dbReference type="Pfam" id="PF00069">
    <property type="entry name" value="Pkinase"/>
    <property type="match status" value="1"/>
</dbReference>
<dbReference type="GO" id="GO:0030553">
    <property type="term" value="F:cGMP binding"/>
    <property type="evidence" value="ECO:0007669"/>
    <property type="project" value="UniProtKB-KW"/>
</dbReference>
<dbReference type="OrthoDB" id="6723712at2759"/>
<dbReference type="SUPFAM" id="SSF56112">
    <property type="entry name" value="Protein kinase-like (PK-like)"/>
    <property type="match status" value="1"/>
</dbReference>
<dbReference type="PRINTS" id="PR00103">
    <property type="entry name" value="CAMPKINASE"/>
</dbReference>
<evidence type="ECO:0000256" key="11">
    <source>
        <dbReference type="SAM" id="MobiDB-lite"/>
    </source>
</evidence>
<feature type="domain" description="Cyclic nucleotide-binding" evidence="13">
    <location>
        <begin position="182"/>
        <end position="281"/>
    </location>
</feature>
<evidence type="ECO:0000256" key="8">
    <source>
        <dbReference type="PIRSR" id="PIRSR000559-1"/>
    </source>
</evidence>
<dbReference type="Proteomes" id="UP001153636">
    <property type="component" value="Chromosome 3"/>
</dbReference>
<feature type="binding site" evidence="9 10">
    <location>
        <position position="338"/>
    </location>
    <ligand>
        <name>ATP</name>
        <dbReference type="ChEBI" id="CHEBI:30616"/>
    </ligand>
</feature>
<dbReference type="SUPFAM" id="SSF51206">
    <property type="entry name" value="cAMP-binding domain-like"/>
    <property type="match status" value="2"/>
</dbReference>
<keyword evidence="7" id="KW-0142">cGMP-binding</keyword>
<evidence type="ECO:0000256" key="3">
    <source>
        <dbReference type="ARBA" id="ARBA00022679"/>
    </source>
</evidence>
<evidence type="ECO:0000256" key="2">
    <source>
        <dbReference type="ARBA" id="ARBA00022535"/>
    </source>
</evidence>
<keyword evidence="1" id="KW-0723">Serine/threonine-protein kinase</keyword>
<dbReference type="InterPro" id="IPR000719">
    <property type="entry name" value="Prot_kinase_dom"/>
</dbReference>
<dbReference type="PANTHER" id="PTHR24353">
    <property type="entry name" value="CYCLIC NUCLEOTIDE-DEPENDENT PROTEIN KINASE"/>
    <property type="match status" value="1"/>
</dbReference>
<dbReference type="InterPro" id="IPR017441">
    <property type="entry name" value="Protein_kinase_ATP_BS"/>
</dbReference>
<dbReference type="PROSITE" id="PS00108">
    <property type="entry name" value="PROTEIN_KINASE_ST"/>
    <property type="match status" value="1"/>
</dbReference>
<dbReference type="PANTHER" id="PTHR24353:SF144">
    <property type="match status" value="1"/>
</dbReference>
<dbReference type="InterPro" id="IPR008271">
    <property type="entry name" value="Ser/Thr_kinase_AS"/>
</dbReference>
<dbReference type="InterPro" id="IPR000595">
    <property type="entry name" value="cNMP-bd_dom"/>
</dbReference>
<feature type="region of interest" description="Disordered" evidence="11">
    <location>
        <begin position="592"/>
        <end position="617"/>
    </location>
</feature>
<evidence type="ECO:0000313" key="14">
    <source>
        <dbReference type="EMBL" id="CAH1108716.1"/>
    </source>
</evidence>
<dbReference type="Gene3D" id="2.60.120.10">
    <property type="entry name" value="Jelly Rolls"/>
    <property type="match status" value="2"/>
</dbReference>
<feature type="domain" description="Cyclic nucleotide-binding" evidence="13">
    <location>
        <begin position="65"/>
        <end position="179"/>
    </location>
</feature>
<evidence type="ECO:0000259" key="12">
    <source>
        <dbReference type="PROSITE" id="PS50011"/>
    </source>
</evidence>
<dbReference type="PROSITE" id="PS50042">
    <property type="entry name" value="CNMP_BINDING_3"/>
    <property type="match status" value="2"/>
</dbReference>
<dbReference type="InterPro" id="IPR014710">
    <property type="entry name" value="RmlC-like_jellyroll"/>
</dbReference>
<dbReference type="Gene3D" id="1.10.510.10">
    <property type="entry name" value="Transferase(Phosphotransferase) domain 1"/>
    <property type="match status" value="1"/>
</dbReference>
<dbReference type="InterPro" id="IPR018488">
    <property type="entry name" value="cNMP-bd_CS"/>
</dbReference>
<sequence>MCLCISRKWAPKKESYENEKEKKKNRRYAVFQSISEFTSELPPVTVKTKGEESLIEAAIHQNEFMSRVISGDILKEVIAVMYRREIEAEETIIKQGNTGSHMYVSIQGTFELTTSKSTTTFNDVRIFGELAILYDAKRLATIKAVTNAAVWVLDASVYQKLLVKHNIKEQDEKVNFLIRNGVLRDAEERVLKLVANSLRSEFFTGGKHIVKEGEKGNKFYIVRAGTVKVSKVGEGILGSHGRGYCFGEKALLEETRRQATITANPPLVECLTLSRKLFLEVTEYLKVTPRRSTIIPSNPYKNIELKDLQVVYTIGIGGFGRIEMVVVKEDKNKVFALKIMSKHSIVNDNRQQQAINEKMQINCHSPFIVKMYKTFKDSRYIFYMLEYCPGGDLWNLLYKGQNNNRFREKDAKFIVGCVLEALEYLHNKDIIYRDLKPENVLLTTTGYFKLTDFGYIKKLAKFEKTFTFAGTVEYVAPEVAQKKTYDRSVDFWACGIFIFEMLCGRTPFNSFDGNDNKIFRNILSGIENIQFPKLISPVAKDLILKLCKANPTERLGEGKGIQDIKNHKWYDRYNWQKLRNFQIDSPFKYQSKSYKSRKYQPEKEIPPAEMSGWDDDF</sequence>
<dbReference type="CDD" id="cd00038">
    <property type="entry name" value="CAP_ED"/>
    <property type="match status" value="2"/>
</dbReference>
<keyword evidence="2" id="KW-0140">cGMP</keyword>
<evidence type="ECO:0000313" key="15">
    <source>
        <dbReference type="Proteomes" id="UP001153636"/>
    </source>
</evidence>
<dbReference type="PROSITE" id="PS50011">
    <property type="entry name" value="PROTEIN_KINASE_DOM"/>
    <property type="match status" value="1"/>
</dbReference>
<evidence type="ECO:0000256" key="7">
    <source>
        <dbReference type="ARBA" id="ARBA00022992"/>
    </source>
</evidence>
<dbReference type="GO" id="GO:0005524">
    <property type="term" value="F:ATP binding"/>
    <property type="evidence" value="ECO:0007669"/>
    <property type="project" value="UniProtKB-UniRule"/>
</dbReference>